<name>A0ABX6TAG7_9SPHN</name>
<feature type="region of interest" description="Disordered" evidence="1">
    <location>
        <begin position="198"/>
        <end position="220"/>
    </location>
</feature>
<organism evidence="2 3">
    <name type="scientific">Sphingomonas sediminicola</name>
    <dbReference type="NCBI Taxonomy" id="386874"/>
    <lineage>
        <taxon>Bacteria</taxon>
        <taxon>Pseudomonadati</taxon>
        <taxon>Pseudomonadota</taxon>
        <taxon>Alphaproteobacteria</taxon>
        <taxon>Sphingomonadales</taxon>
        <taxon>Sphingomonadaceae</taxon>
        <taxon>Sphingomonas</taxon>
    </lineage>
</organism>
<reference evidence="2 3" key="1">
    <citation type="submission" date="2020-08" db="EMBL/GenBank/DDBJ databases">
        <title>Genome sequence of Sphingomonas sediminicola KACC 15039T.</title>
        <authorList>
            <person name="Hyun D.-W."/>
            <person name="Bae J.-W."/>
        </authorList>
    </citation>
    <scope>NUCLEOTIDE SEQUENCE [LARGE SCALE GENOMIC DNA]</scope>
    <source>
        <strain evidence="2 3">KACC 15039</strain>
    </source>
</reference>
<protein>
    <submittedName>
        <fullName evidence="2">PAS domain-containing protein</fullName>
    </submittedName>
</protein>
<evidence type="ECO:0000313" key="2">
    <source>
        <dbReference type="EMBL" id="QNP46554.1"/>
    </source>
</evidence>
<gene>
    <name evidence="2" type="ORF">H9L14_05315</name>
</gene>
<dbReference type="Gene3D" id="3.30.450.20">
    <property type="entry name" value="PAS domain"/>
    <property type="match status" value="1"/>
</dbReference>
<feature type="compositionally biased region" description="Basic and acidic residues" evidence="1">
    <location>
        <begin position="209"/>
        <end position="220"/>
    </location>
</feature>
<evidence type="ECO:0000256" key="1">
    <source>
        <dbReference type="SAM" id="MobiDB-lite"/>
    </source>
</evidence>
<dbReference type="InterPro" id="IPR035965">
    <property type="entry name" value="PAS-like_dom_sf"/>
</dbReference>
<dbReference type="SUPFAM" id="SSF55785">
    <property type="entry name" value="PYP-like sensor domain (PAS domain)"/>
    <property type="match status" value="1"/>
</dbReference>
<evidence type="ECO:0000313" key="3">
    <source>
        <dbReference type="Proteomes" id="UP000516105"/>
    </source>
</evidence>
<dbReference type="Proteomes" id="UP000516105">
    <property type="component" value="Chromosome"/>
</dbReference>
<dbReference type="EMBL" id="CP060782">
    <property type="protein sequence ID" value="QNP46554.1"/>
    <property type="molecule type" value="Genomic_DNA"/>
</dbReference>
<sequence length="220" mass="24044">MNGRLDAMDRLISADPDLVALQTEAGSHIGSQLALPQILSIARLSRKLGVPIYRNAIAAGADHDVELWVRASPDGDEIALTLERWIYRPAASPRLNTLVPHEQQIDLGSAPEEWAANEDLSIVSISSGLAEKLGTTPEEAIGKPLTRFLKLEENEDGELPLLVAATSRNEFDGQRARPRRGSEEVLILRGTPVLSQDGRFAGFQGKRSVNPERPRQCRAT</sequence>
<accession>A0ABX6TAG7</accession>
<keyword evidence="3" id="KW-1185">Reference proteome</keyword>
<proteinExistence type="predicted"/>